<name>A0A379CBQ5_9PAST</name>
<keyword evidence="6" id="KW-1185">Reference proteome</keyword>
<dbReference type="EMBL" id="UGTA01000001">
    <property type="protein sequence ID" value="SUB59107.1"/>
    <property type="molecule type" value="Genomic_DNA"/>
</dbReference>
<keyword evidence="3" id="KW-0687">Ribonucleoprotein</keyword>
<dbReference type="Pfam" id="PF00575">
    <property type="entry name" value="S1"/>
    <property type="match status" value="2"/>
</dbReference>
<evidence type="ECO:0000259" key="4">
    <source>
        <dbReference type="PROSITE" id="PS50126"/>
    </source>
</evidence>
<dbReference type="SUPFAM" id="SSF50249">
    <property type="entry name" value="Nucleic acid-binding proteins"/>
    <property type="match status" value="2"/>
</dbReference>
<feature type="domain" description="S1 motif" evidence="4">
    <location>
        <begin position="83"/>
        <end position="143"/>
    </location>
</feature>
<dbReference type="OrthoDB" id="9804077at2"/>
<sequence length="144" mass="16439">MLGEIIEVCNYGYHVELSTDVVGLVHKSEITYFDRKPKTENYYKKGDKINVKLLKFNEQRVDLSIKQVEPNPYDIFIEQNQVGDVLNGVISNCVKFGYFVELVKGVEGLAHIKSNMNTQFNQGDRVSVEILSINNKKIALKVLK</sequence>
<keyword evidence="2" id="KW-0689">Ribosomal protein</keyword>
<evidence type="ECO:0000256" key="1">
    <source>
        <dbReference type="ARBA" id="ARBA00006767"/>
    </source>
</evidence>
<gene>
    <name evidence="5" type="primary">rpsA_3</name>
    <name evidence="5" type="ORF">NCTC12872_01082</name>
</gene>
<reference evidence="5 6" key="1">
    <citation type="submission" date="2018-06" db="EMBL/GenBank/DDBJ databases">
        <authorList>
            <consortium name="Pathogen Informatics"/>
            <person name="Doyle S."/>
        </authorList>
    </citation>
    <scope>NUCLEOTIDE SEQUENCE [LARGE SCALE GENOMIC DNA]</scope>
    <source>
        <strain evidence="5 6">NCTC12872</strain>
    </source>
</reference>
<dbReference type="PANTHER" id="PTHR10724:SF7">
    <property type="entry name" value="SMALL RIBOSOMAL SUBUNIT PROTEIN BS1C"/>
    <property type="match status" value="1"/>
</dbReference>
<feature type="domain" description="S1 motif" evidence="4">
    <location>
        <begin position="1"/>
        <end position="66"/>
    </location>
</feature>
<organism evidence="5 6">
    <name type="scientific">Phocoenobacter uteri</name>
    <dbReference type="NCBI Taxonomy" id="146806"/>
    <lineage>
        <taxon>Bacteria</taxon>
        <taxon>Pseudomonadati</taxon>
        <taxon>Pseudomonadota</taxon>
        <taxon>Gammaproteobacteria</taxon>
        <taxon>Pasteurellales</taxon>
        <taxon>Pasteurellaceae</taxon>
        <taxon>Phocoenobacter</taxon>
    </lineage>
</organism>
<dbReference type="PANTHER" id="PTHR10724">
    <property type="entry name" value="30S RIBOSOMAL PROTEIN S1"/>
    <property type="match status" value="1"/>
</dbReference>
<dbReference type="Proteomes" id="UP000255417">
    <property type="component" value="Unassembled WGS sequence"/>
</dbReference>
<dbReference type="AlphaFoldDB" id="A0A379CBQ5"/>
<evidence type="ECO:0000313" key="5">
    <source>
        <dbReference type="EMBL" id="SUB59107.1"/>
    </source>
</evidence>
<evidence type="ECO:0000256" key="2">
    <source>
        <dbReference type="ARBA" id="ARBA00022980"/>
    </source>
</evidence>
<dbReference type="InterPro" id="IPR003029">
    <property type="entry name" value="S1_domain"/>
</dbReference>
<dbReference type="InterPro" id="IPR050437">
    <property type="entry name" value="Ribos_protein_bS1-like"/>
</dbReference>
<dbReference type="GO" id="GO:0003735">
    <property type="term" value="F:structural constituent of ribosome"/>
    <property type="evidence" value="ECO:0007669"/>
    <property type="project" value="TreeGrafter"/>
</dbReference>
<dbReference type="GO" id="GO:0006412">
    <property type="term" value="P:translation"/>
    <property type="evidence" value="ECO:0007669"/>
    <property type="project" value="TreeGrafter"/>
</dbReference>
<dbReference type="Gene3D" id="2.40.50.140">
    <property type="entry name" value="Nucleic acid-binding proteins"/>
    <property type="match status" value="2"/>
</dbReference>
<dbReference type="InterPro" id="IPR012340">
    <property type="entry name" value="NA-bd_OB-fold"/>
</dbReference>
<dbReference type="GO" id="GO:0003729">
    <property type="term" value="F:mRNA binding"/>
    <property type="evidence" value="ECO:0007669"/>
    <property type="project" value="TreeGrafter"/>
</dbReference>
<evidence type="ECO:0000313" key="6">
    <source>
        <dbReference type="Proteomes" id="UP000255417"/>
    </source>
</evidence>
<protein>
    <submittedName>
        <fullName evidence="5">70 kDa antigen</fullName>
    </submittedName>
</protein>
<proteinExistence type="inferred from homology"/>
<evidence type="ECO:0000256" key="3">
    <source>
        <dbReference type="ARBA" id="ARBA00023274"/>
    </source>
</evidence>
<dbReference type="SMART" id="SM00316">
    <property type="entry name" value="S1"/>
    <property type="match status" value="2"/>
</dbReference>
<comment type="similarity">
    <text evidence="1">Belongs to the bacterial ribosomal protein bS1 family.</text>
</comment>
<dbReference type="GO" id="GO:0022627">
    <property type="term" value="C:cytosolic small ribosomal subunit"/>
    <property type="evidence" value="ECO:0007669"/>
    <property type="project" value="TreeGrafter"/>
</dbReference>
<accession>A0A379CBQ5</accession>
<dbReference type="PROSITE" id="PS50126">
    <property type="entry name" value="S1"/>
    <property type="match status" value="2"/>
</dbReference>